<protein>
    <submittedName>
        <fullName evidence="2">Glycosyltransferase WbuB</fullName>
    </submittedName>
</protein>
<dbReference type="SUPFAM" id="SSF53756">
    <property type="entry name" value="UDP-Glycosyltransferase/glycogen phosphorylase"/>
    <property type="match status" value="1"/>
</dbReference>
<dbReference type="RefSeq" id="WP_018454722.1">
    <property type="nucleotide sequence ID" value="NZ_NAFJ01000147.1"/>
</dbReference>
<dbReference type="PANTHER" id="PTHR45947">
    <property type="entry name" value="SULFOQUINOVOSYL TRANSFERASE SQD2"/>
    <property type="match status" value="1"/>
</dbReference>
<dbReference type="Pfam" id="PF13579">
    <property type="entry name" value="Glyco_trans_4_4"/>
    <property type="match status" value="1"/>
</dbReference>
<dbReference type="Gene3D" id="3.40.50.2000">
    <property type="entry name" value="Glycogen Phosphorylase B"/>
    <property type="match status" value="2"/>
</dbReference>
<comment type="caution">
    <text evidence="2">The sequence shown here is derived from an EMBL/GenBank/DDBJ whole genome shotgun (WGS) entry which is preliminary data.</text>
</comment>
<organism evidence="2 3">
    <name type="scientific">Bradyrhizobium canariense</name>
    <dbReference type="NCBI Taxonomy" id="255045"/>
    <lineage>
        <taxon>Bacteria</taxon>
        <taxon>Pseudomonadati</taxon>
        <taxon>Pseudomonadota</taxon>
        <taxon>Alphaproteobacteria</taxon>
        <taxon>Hyphomicrobiales</taxon>
        <taxon>Nitrobacteraceae</taxon>
        <taxon>Bradyrhizobium</taxon>
    </lineage>
</organism>
<feature type="domain" description="Glycosyltransferase subfamily 4-like N-terminal" evidence="1">
    <location>
        <begin position="19"/>
        <end position="202"/>
    </location>
</feature>
<accession>A0ABX3X2A7</accession>
<gene>
    <name evidence="2" type="ORF">BST63_17895</name>
</gene>
<dbReference type="CDD" id="cd03794">
    <property type="entry name" value="GT4_WbuB-like"/>
    <property type="match status" value="1"/>
</dbReference>
<proteinExistence type="predicted"/>
<keyword evidence="3" id="KW-1185">Reference proteome</keyword>
<dbReference type="PANTHER" id="PTHR45947:SF3">
    <property type="entry name" value="SULFOQUINOVOSYL TRANSFERASE SQD2"/>
    <property type="match status" value="1"/>
</dbReference>
<evidence type="ECO:0000313" key="2">
    <source>
        <dbReference type="EMBL" id="OSJ28048.1"/>
    </source>
</evidence>
<dbReference type="InterPro" id="IPR050194">
    <property type="entry name" value="Glycosyltransferase_grp1"/>
</dbReference>
<dbReference type="Pfam" id="PF13692">
    <property type="entry name" value="Glyco_trans_1_4"/>
    <property type="match status" value="1"/>
</dbReference>
<dbReference type="InterPro" id="IPR028098">
    <property type="entry name" value="Glyco_trans_4-like_N"/>
</dbReference>
<reference evidence="2 3" key="1">
    <citation type="submission" date="2017-03" db="EMBL/GenBank/DDBJ databases">
        <title>Whole genome sequences of fourteen strains of Bradyrhizobium canariense and one strain of Bradyrhizobium japonicum isolated from Lupinus (Papilionoideae: Genisteae) species in Algeria.</title>
        <authorList>
            <person name="Crovadore J."/>
            <person name="Chekireb D."/>
            <person name="Brachmann A."/>
            <person name="Chablais R."/>
            <person name="Cochard B."/>
            <person name="Lefort F."/>
        </authorList>
    </citation>
    <scope>NUCLEOTIDE SEQUENCE [LARGE SCALE GENOMIC DNA]</scope>
    <source>
        <strain evidence="2 3">UBMAN05</strain>
    </source>
</reference>
<dbReference type="EMBL" id="NAFK01000162">
    <property type="protein sequence ID" value="OSJ28048.1"/>
    <property type="molecule type" value="Genomic_DNA"/>
</dbReference>
<evidence type="ECO:0000313" key="3">
    <source>
        <dbReference type="Proteomes" id="UP000193884"/>
    </source>
</evidence>
<sequence>MKSVWILNHYAQEPGGPGGTRHYSLARSLAQHDWSATVIAASTEHGTGRERLMPGESRRLDTLDGVPFLWVRTSSYSGNGADRVRNMLSYTRSVLKAEHTRQLERPDAIVGSSVHPFAAWAGLRLARRYGVPFVFEVRDLWPQTLVDLGRLSERHPVTLGLRVLEHHLYKHAAQIVVLLPRASEYIEPLGIAAEKIVWVPNGIELDIFPSPQPKQAADAFTVMYFGAHGTANGLDNVLRAIGLVQASNAERLINLRIIGDGPLKPSLIQMARQMDLRNVSFENPVPKKQIAAVAADADAFIFNLIDAPVFKYGISSNKLFDFMACARPVIFACNADNNPVQTAGGGVTVPAGNPQALARAMMDLSRLSQTQQQKMGLANRKHVEENYGFDRLGAKFAGALEAALRGKV</sequence>
<dbReference type="Proteomes" id="UP000193884">
    <property type="component" value="Unassembled WGS sequence"/>
</dbReference>
<evidence type="ECO:0000259" key="1">
    <source>
        <dbReference type="Pfam" id="PF13579"/>
    </source>
</evidence>
<name>A0ABX3X2A7_9BRAD</name>